<keyword evidence="1" id="KW-0732">Signal</keyword>
<organism evidence="2 3">
    <name type="scientific">Lysobacter korlensis</name>
    <dbReference type="NCBI Taxonomy" id="553636"/>
    <lineage>
        <taxon>Bacteria</taxon>
        <taxon>Pseudomonadati</taxon>
        <taxon>Pseudomonadota</taxon>
        <taxon>Gammaproteobacteria</taxon>
        <taxon>Lysobacterales</taxon>
        <taxon>Lysobacteraceae</taxon>
        <taxon>Lysobacter</taxon>
    </lineage>
</organism>
<accession>A0ABV6RMK4</accession>
<comment type="caution">
    <text evidence="2">The sequence shown here is derived from an EMBL/GenBank/DDBJ whole genome shotgun (WGS) entry which is preliminary data.</text>
</comment>
<name>A0ABV6RMK4_9GAMM</name>
<feature type="signal peptide" evidence="1">
    <location>
        <begin position="1"/>
        <end position="20"/>
    </location>
</feature>
<dbReference type="RefSeq" id="WP_386667526.1">
    <property type="nucleotide sequence ID" value="NZ_JBHLTG010000002.1"/>
</dbReference>
<gene>
    <name evidence="2" type="ORF">ACFFGH_09270</name>
</gene>
<dbReference type="Proteomes" id="UP001589896">
    <property type="component" value="Unassembled WGS sequence"/>
</dbReference>
<protein>
    <submittedName>
        <fullName evidence="2">Uncharacterized protein</fullName>
    </submittedName>
</protein>
<sequence length="74" mass="7951">MKSALVLLVGVVLGFAVAHAVNRTPEGKRFLEGVDARIEDFRAAAVEGFRTRNAEVRALAAEADAASDRQSRPE</sequence>
<feature type="chain" id="PRO_5045730195" evidence="1">
    <location>
        <begin position="21"/>
        <end position="74"/>
    </location>
</feature>
<evidence type="ECO:0000313" key="2">
    <source>
        <dbReference type="EMBL" id="MFC0678031.1"/>
    </source>
</evidence>
<reference evidence="2 3" key="1">
    <citation type="submission" date="2024-09" db="EMBL/GenBank/DDBJ databases">
        <authorList>
            <person name="Sun Q."/>
            <person name="Mori K."/>
        </authorList>
    </citation>
    <scope>NUCLEOTIDE SEQUENCE [LARGE SCALE GENOMIC DNA]</scope>
    <source>
        <strain evidence="2 3">KCTC 23076</strain>
    </source>
</reference>
<evidence type="ECO:0000313" key="3">
    <source>
        <dbReference type="Proteomes" id="UP001589896"/>
    </source>
</evidence>
<proteinExistence type="predicted"/>
<keyword evidence="3" id="KW-1185">Reference proteome</keyword>
<dbReference type="EMBL" id="JBHLTG010000002">
    <property type="protein sequence ID" value="MFC0678031.1"/>
    <property type="molecule type" value="Genomic_DNA"/>
</dbReference>
<evidence type="ECO:0000256" key="1">
    <source>
        <dbReference type="SAM" id="SignalP"/>
    </source>
</evidence>